<dbReference type="Proteomes" id="UP000232163">
    <property type="component" value="Unassembled WGS sequence"/>
</dbReference>
<dbReference type="InterPro" id="IPR000551">
    <property type="entry name" value="MerR-type_HTH_dom"/>
</dbReference>
<proteinExistence type="predicted"/>
<accession>A0A2N9VYZ7</accession>
<dbReference type="SMART" id="SM00422">
    <property type="entry name" value="HTH_MERR"/>
    <property type="match status" value="1"/>
</dbReference>
<dbReference type="InterPro" id="IPR009061">
    <property type="entry name" value="DNA-bd_dom_put_sf"/>
</dbReference>
<comment type="caution">
    <text evidence="2">The sequence shown here is derived from an EMBL/GenBank/DDBJ whole genome shotgun (WGS) entry which is preliminary data.</text>
</comment>
<dbReference type="PROSITE" id="PS50937">
    <property type="entry name" value="HTH_MERR_2"/>
    <property type="match status" value="1"/>
</dbReference>
<reference evidence="2 3" key="1">
    <citation type="journal article" date="2017" name="Int J Environ Stud">
        <title>Does the Miocene-Pliocene relict legume Oxytropis triphylla form nitrogen-fixing nodules with a combination of bacterial strains?</title>
        <authorList>
            <person name="Safronova V."/>
            <person name="Belimov A."/>
            <person name="Sazanova A."/>
            <person name="Kuznetsova I."/>
            <person name="Popova J."/>
            <person name="Andronov E."/>
            <person name="Verkhozina A."/>
            <person name="Tikhonovich I."/>
        </authorList>
    </citation>
    <scope>NUCLEOTIDE SEQUENCE [LARGE SCALE GENOMIC DNA]</scope>
    <source>
        <strain evidence="2 3">Tri-38</strain>
    </source>
</reference>
<keyword evidence="3" id="KW-1185">Reference proteome</keyword>
<protein>
    <recommendedName>
        <fullName evidence="1">HTH merR-type domain-containing protein</fullName>
    </recommendedName>
</protein>
<name>A0A2N9VYZ7_9HYPH</name>
<dbReference type="GO" id="GO:0006355">
    <property type="term" value="P:regulation of DNA-templated transcription"/>
    <property type="evidence" value="ECO:0007669"/>
    <property type="project" value="InterPro"/>
</dbReference>
<dbReference type="Pfam" id="PF00376">
    <property type="entry name" value="MerR"/>
    <property type="match status" value="1"/>
</dbReference>
<dbReference type="PRINTS" id="PR00040">
    <property type="entry name" value="HTHMERR"/>
</dbReference>
<dbReference type="PROSITE" id="PS00552">
    <property type="entry name" value="HTH_MERR_1"/>
    <property type="match status" value="1"/>
</dbReference>
<feature type="domain" description="HTH merR-type" evidence="1">
    <location>
        <begin position="1"/>
        <end position="48"/>
    </location>
</feature>
<evidence type="ECO:0000313" key="3">
    <source>
        <dbReference type="Proteomes" id="UP000232163"/>
    </source>
</evidence>
<gene>
    <name evidence="2" type="ORF">B5P45_11805</name>
</gene>
<dbReference type="Gene3D" id="1.10.1660.10">
    <property type="match status" value="1"/>
</dbReference>
<dbReference type="GO" id="GO:0003677">
    <property type="term" value="F:DNA binding"/>
    <property type="evidence" value="ECO:0007669"/>
    <property type="project" value="InterPro"/>
</dbReference>
<evidence type="ECO:0000313" key="2">
    <source>
        <dbReference type="EMBL" id="PIO44715.1"/>
    </source>
</evidence>
<dbReference type="OrthoDB" id="9802944at2"/>
<evidence type="ECO:0000259" key="1">
    <source>
        <dbReference type="PROSITE" id="PS50937"/>
    </source>
</evidence>
<dbReference type="RefSeq" id="WP_100003400.1">
    <property type="nucleotide sequence ID" value="NZ_CP017943.1"/>
</dbReference>
<dbReference type="EMBL" id="MZMT01000028">
    <property type="protein sequence ID" value="PIO44715.1"/>
    <property type="molecule type" value="Genomic_DNA"/>
</dbReference>
<dbReference type="AlphaFoldDB" id="A0A2N9VYZ7"/>
<organism evidence="2 3">
    <name type="scientific">Phyllobacterium zundukense</name>
    <dbReference type="NCBI Taxonomy" id="1867719"/>
    <lineage>
        <taxon>Bacteria</taxon>
        <taxon>Pseudomonadati</taxon>
        <taxon>Pseudomonadota</taxon>
        <taxon>Alphaproteobacteria</taxon>
        <taxon>Hyphomicrobiales</taxon>
        <taxon>Phyllobacteriaceae</taxon>
        <taxon>Phyllobacterium</taxon>
    </lineage>
</organism>
<dbReference type="SUPFAM" id="SSF46955">
    <property type="entry name" value="Putative DNA-binding domain"/>
    <property type="match status" value="1"/>
</dbReference>
<sequence>MRIGLLAARAGVSISRIRFYEAQGLLPLPPRHRSGYRDYDERALEIILSSTEPAVLASA</sequence>